<keyword evidence="1" id="KW-0805">Transcription regulation</keyword>
<name>A0A0K1PJS2_9BACT</name>
<dbReference type="PROSITE" id="PS50043">
    <property type="entry name" value="HTH_LUXR_2"/>
    <property type="match status" value="2"/>
</dbReference>
<dbReference type="EMBL" id="CP012333">
    <property type="protein sequence ID" value="AKU93788.1"/>
    <property type="molecule type" value="Genomic_DNA"/>
</dbReference>
<dbReference type="Gene3D" id="1.10.10.10">
    <property type="entry name" value="Winged helix-like DNA-binding domain superfamily/Winged helix DNA-binding domain"/>
    <property type="match status" value="2"/>
</dbReference>
<dbReference type="PRINTS" id="PR00038">
    <property type="entry name" value="HTHLUXR"/>
</dbReference>
<dbReference type="GO" id="GO:0006355">
    <property type="term" value="P:regulation of DNA-templated transcription"/>
    <property type="evidence" value="ECO:0007669"/>
    <property type="project" value="InterPro"/>
</dbReference>
<reference evidence="5 6" key="1">
    <citation type="submission" date="2015-08" db="EMBL/GenBank/DDBJ databases">
        <authorList>
            <person name="Babu N.S."/>
            <person name="Beckwith C.J."/>
            <person name="Beseler K.G."/>
            <person name="Brison A."/>
            <person name="Carone J.V."/>
            <person name="Caskin T.P."/>
            <person name="Diamond M."/>
            <person name="Durham M.E."/>
            <person name="Foxe J.M."/>
            <person name="Go M."/>
            <person name="Henderson B.A."/>
            <person name="Jones I.B."/>
            <person name="McGettigan J.A."/>
            <person name="Micheletti S.J."/>
            <person name="Nasrallah M.E."/>
            <person name="Ortiz D."/>
            <person name="Piller C.R."/>
            <person name="Privatt S.R."/>
            <person name="Schneider S.L."/>
            <person name="Sharp S."/>
            <person name="Smith T.C."/>
            <person name="Stanton J.D."/>
            <person name="Ullery H.E."/>
            <person name="Wilson R.J."/>
            <person name="Serrano M.G."/>
            <person name="Buck G."/>
            <person name="Lee V."/>
            <person name="Wang Y."/>
            <person name="Carvalho R."/>
            <person name="Voegtly L."/>
            <person name="Shi R."/>
            <person name="Duckworth R."/>
            <person name="Johnson A."/>
            <person name="Loviza R."/>
            <person name="Walstead R."/>
            <person name="Shah Z."/>
            <person name="Kiflezghi M."/>
            <person name="Wade K."/>
            <person name="Ball S.L."/>
            <person name="Bradley K.W."/>
            <person name="Asai D.J."/>
            <person name="Bowman C.A."/>
            <person name="Russell D.A."/>
            <person name="Pope W.H."/>
            <person name="Jacobs-Sera D."/>
            <person name="Hendrix R.W."/>
            <person name="Hatfull G.F."/>
        </authorList>
    </citation>
    <scope>NUCLEOTIDE SEQUENCE [LARGE SCALE GENOMIC DNA]</scope>
    <source>
        <strain evidence="5 6">DSM 27648</strain>
    </source>
</reference>
<dbReference type="OrthoDB" id="3531307at2"/>
<dbReference type="InterPro" id="IPR036388">
    <property type="entry name" value="WH-like_DNA-bd_sf"/>
</dbReference>
<keyword evidence="3" id="KW-0804">Transcription</keyword>
<dbReference type="Proteomes" id="UP000064967">
    <property type="component" value="Chromosome"/>
</dbReference>
<evidence type="ECO:0000259" key="4">
    <source>
        <dbReference type="PROSITE" id="PS50043"/>
    </source>
</evidence>
<accession>A0A0K1PJS2</accession>
<evidence type="ECO:0000256" key="3">
    <source>
        <dbReference type="ARBA" id="ARBA00023163"/>
    </source>
</evidence>
<evidence type="ECO:0000256" key="2">
    <source>
        <dbReference type="ARBA" id="ARBA00023125"/>
    </source>
</evidence>
<dbReference type="InterPro" id="IPR000792">
    <property type="entry name" value="Tscrpt_reg_LuxR_C"/>
</dbReference>
<dbReference type="AlphaFoldDB" id="A0A0K1PJS2"/>
<sequence length="401" mass="44214">MKPPGRATALLRTRAPWIALIEAIYAPSVDDKEWAHGIAETVARLFTKATGSGLYAFEHDDERRSISQAWEVLLGTARHTRGANDEDLQSLGVELFDATFYPPTLAITQSETLARHVIARPSYIDEMYDKAGIADGVGLIAHPEPGAIVAVWLAFEHHVTLSPHERRLLSQVTLHVESGSRLRRRPDAVRAVLTTEGRLLHKEDGAPDASVMSERVRRIERARSRKERQSADAVDVWNALVAGEVSIVERYDGGRRQYVVLENAPSRRTHRALSRREIEVLRLAARGVPVKLIGYGLGLSSSVVSTSLANTAAKLSLSNRLDLVRVASLLTDTPAVPVDITSLTSTEHEIFELVQRGLSNEDIARRRARSVHTIANQVANVLKKTRSSTRRALLAAQAKSK</sequence>
<feature type="domain" description="HTH luxR-type" evidence="4">
    <location>
        <begin position="266"/>
        <end position="331"/>
    </location>
</feature>
<dbReference type="PANTHER" id="PTHR44688">
    <property type="entry name" value="DNA-BINDING TRANSCRIPTIONAL ACTIVATOR DEVR_DOSR"/>
    <property type="match status" value="1"/>
</dbReference>
<keyword evidence="6" id="KW-1185">Reference proteome</keyword>
<evidence type="ECO:0000313" key="5">
    <source>
        <dbReference type="EMBL" id="AKU93788.1"/>
    </source>
</evidence>
<dbReference type="KEGG" id="llu:AKJ09_00452"/>
<dbReference type="Pfam" id="PF00196">
    <property type="entry name" value="GerE"/>
    <property type="match status" value="2"/>
</dbReference>
<protein>
    <recommendedName>
        <fullName evidence="4">HTH luxR-type domain-containing protein</fullName>
    </recommendedName>
</protein>
<dbReference type="PANTHER" id="PTHR44688:SF16">
    <property type="entry name" value="DNA-BINDING TRANSCRIPTIONAL ACTIVATOR DEVR_DOSR"/>
    <property type="match status" value="1"/>
</dbReference>
<evidence type="ECO:0000256" key="1">
    <source>
        <dbReference type="ARBA" id="ARBA00023015"/>
    </source>
</evidence>
<keyword evidence="2" id="KW-0238">DNA-binding</keyword>
<evidence type="ECO:0000313" key="6">
    <source>
        <dbReference type="Proteomes" id="UP000064967"/>
    </source>
</evidence>
<organism evidence="5 6">
    <name type="scientific">Labilithrix luteola</name>
    <dbReference type="NCBI Taxonomy" id="1391654"/>
    <lineage>
        <taxon>Bacteria</taxon>
        <taxon>Pseudomonadati</taxon>
        <taxon>Myxococcota</taxon>
        <taxon>Polyangia</taxon>
        <taxon>Polyangiales</taxon>
        <taxon>Labilitrichaceae</taxon>
        <taxon>Labilithrix</taxon>
    </lineage>
</organism>
<dbReference type="SMART" id="SM00421">
    <property type="entry name" value="HTH_LUXR"/>
    <property type="match status" value="2"/>
</dbReference>
<dbReference type="GO" id="GO:0003677">
    <property type="term" value="F:DNA binding"/>
    <property type="evidence" value="ECO:0007669"/>
    <property type="project" value="UniProtKB-KW"/>
</dbReference>
<feature type="domain" description="HTH luxR-type" evidence="4">
    <location>
        <begin position="336"/>
        <end position="401"/>
    </location>
</feature>
<dbReference type="InterPro" id="IPR016032">
    <property type="entry name" value="Sig_transdc_resp-reg_C-effctor"/>
</dbReference>
<dbReference type="STRING" id="1391654.AKJ09_00452"/>
<gene>
    <name evidence="5" type="ORF">AKJ09_00452</name>
</gene>
<dbReference type="SUPFAM" id="SSF46894">
    <property type="entry name" value="C-terminal effector domain of the bipartite response regulators"/>
    <property type="match status" value="2"/>
</dbReference>
<dbReference type="RefSeq" id="WP_146645485.1">
    <property type="nucleotide sequence ID" value="NZ_CP012333.1"/>
</dbReference>
<proteinExistence type="predicted"/>